<dbReference type="RefSeq" id="WP_182327001.1">
    <property type="nucleotide sequence ID" value="NZ_CP058554.1"/>
</dbReference>
<dbReference type="EMBL" id="CP058554">
    <property type="protein sequence ID" value="QMV72585.1"/>
    <property type="molecule type" value="Genomic_DNA"/>
</dbReference>
<accession>A0A7G5EF10</accession>
<dbReference type="PANTHER" id="PTHR10434:SF64">
    <property type="entry name" value="1-ACYL-SN-GLYCEROL-3-PHOSPHATE ACYLTRANSFERASE-RELATED"/>
    <property type="match status" value="1"/>
</dbReference>
<dbReference type="GO" id="GO:0006654">
    <property type="term" value="P:phosphatidic acid biosynthetic process"/>
    <property type="evidence" value="ECO:0007669"/>
    <property type="project" value="TreeGrafter"/>
</dbReference>
<evidence type="ECO:0000256" key="3">
    <source>
        <dbReference type="ARBA" id="ARBA00022679"/>
    </source>
</evidence>
<keyword evidence="4" id="KW-0443">Lipid metabolism</keyword>
<evidence type="ECO:0000256" key="4">
    <source>
        <dbReference type="ARBA" id="ARBA00023098"/>
    </source>
</evidence>
<dbReference type="GO" id="GO:0003841">
    <property type="term" value="F:1-acylglycerol-3-phosphate O-acyltransferase activity"/>
    <property type="evidence" value="ECO:0007669"/>
    <property type="project" value="TreeGrafter"/>
</dbReference>
<dbReference type="PANTHER" id="PTHR10434">
    <property type="entry name" value="1-ACYL-SN-GLYCEROL-3-PHOSPHATE ACYLTRANSFERASE"/>
    <property type="match status" value="1"/>
</dbReference>
<dbReference type="SUPFAM" id="SSF69593">
    <property type="entry name" value="Glycerol-3-phosphate (1)-acyltransferase"/>
    <property type="match status" value="1"/>
</dbReference>
<proteinExistence type="predicted"/>
<protein>
    <submittedName>
        <fullName evidence="7">1-acyl-sn-glycerol-3-phosphate acyltransferase</fullName>
    </submittedName>
</protein>
<evidence type="ECO:0000256" key="1">
    <source>
        <dbReference type="ARBA" id="ARBA00005189"/>
    </source>
</evidence>
<dbReference type="SMART" id="SM00563">
    <property type="entry name" value="PlsC"/>
    <property type="match status" value="1"/>
</dbReference>
<reference evidence="7 8" key="1">
    <citation type="journal article" date="2020" name="G3 (Bethesda)">
        <title>CeMbio - The Caenorhabditis elegans Microbiome Resource.</title>
        <authorList>
            <person name="Dirksen P."/>
            <person name="Assie A."/>
            <person name="Zimmermann J."/>
            <person name="Zhang F."/>
            <person name="Tietje A.M."/>
            <person name="Marsh S.A."/>
            <person name="Felix M.A."/>
            <person name="Shapira M."/>
            <person name="Kaleta C."/>
            <person name="Schulenburg H."/>
            <person name="Samuel B."/>
        </authorList>
    </citation>
    <scope>NUCLEOTIDE SEQUENCE [LARGE SCALE GENOMIC DNA]</scope>
    <source>
        <strain evidence="7 8">BIGb0172</strain>
    </source>
</reference>
<dbReference type="Proteomes" id="UP000515240">
    <property type="component" value="Chromosome"/>
</dbReference>
<keyword evidence="3 7" id="KW-0808">Transferase</keyword>
<evidence type="ECO:0000259" key="6">
    <source>
        <dbReference type="SMART" id="SM00563"/>
    </source>
</evidence>
<keyword evidence="2" id="KW-0444">Lipid biosynthesis</keyword>
<gene>
    <name evidence="7" type="ORF">HS961_06885</name>
</gene>
<dbReference type="KEGG" id="cpis:HS961_06885"/>
<evidence type="ECO:0000313" key="8">
    <source>
        <dbReference type="Proteomes" id="UP000515240"/>
    </source>
</evidence>
<dbReference type="Pfam" id="PF01553">
    <property type="entry name" value="Acyltransferase"/>
    <property type="match status" value="1"/>
</dbReference>
<dbReference type="InterPro" id="IPR002123">
    <property type="entry name" value="Plipid/glycerol_acylTrfase"/>
</dbReference>
<keyword evidence="8" id="KW-1185">Reference proteome</keyword>
<feature type="domain" description="Phospholipid/glycerol acyltransferase" evidence="6">
    <location>
        <begin position="71"/>
        <end position="183"/>
    </location>
</feature>
<dbReference type="AlphaFoldDB" id="A0A7G5EF10"/>
<name>A0A7G5EF10_9BURK</name>
<comment type="pathway">
    <text evidence="1">Lipid metabolism.</text>
</comment>
<evidence type="ECO:0000256" key="5">
    <source>
        <dbReference type="ARBA" id="ARBA00023315"/>
    </source>
</evidence>
<organism evidence="7 8">
    <name type="scientific">Comamonas piscis</name>
    <dbReference type="NCBI Taxonomy" id="1562974"/>
    <lineage>
        <taxon>Bacteria</taxon>
        <taxon>Pseudomonadati</taxon>
        <taxon>Pseudomonadota</taxon>
        <taxon>Betaproteobacteria</taxon>
        <taxon>Burkholderiales</taxon>
        <taxon>Comamonadaceae</taxon>
        <taxon>Comamonas</taxon>
    </lineage>
</organism>
<evidence type="ECO:0000256" key="2">
    <source>
        <dbReference type="ARBA" id="ARBA00022516"/>
    </source>
</evidence>
<evidence type="ECO:0000313" key="7">
    <source>
        <dbReference type="EMBL" id="QMV72585.1"/>
    </source>
</evidence>
<keyword evidence="5 7" id="KW-0012">Acyltransferase</keyword>
<dbReference type="CDD" id="cd07989">
    <property type="entry name" value="LPLAT_AGPAT-like"/>
    <property type="match status" value="1"/>
</dbReference>
<sequence>MQALIRSLVGLWRLVRMGLHIVVGVVKIWLTFGRLGHDERNRAVERWAGQLLKLSGIELRVLGAVPAHGPLLIVANHLSWLDIPAIHAAKHCRFVSKSDVKAWPVIGSLASAAGTLFIERNSRRDAMRTVSRMEEAMRKGDIVAVFPEGTTGDGHQLLPFHANLLQSAIAAESPVQPLGLCFYDKQSGQMSSAPSYVGDESLIGSMWRTVTAPPLVAQLNYGEPQPPEGRNRRDWSADLQAAVNVLRQVQR</sequence>